<keyword evidence="1" id="KW-0175">Coiled coil</keyword>
<organism evidence="2 3">
    <name type="scientific">Orbilia ellipsospora</name>
    <dbReference type="NCBI Taxonomy" id="2528407"/>
    <lineage>
        <taxon>Eukaryota</taxon>
        <taxon>Fungi</taxon>
        <taxon>Dikarya</taxon>
        <taxon>Ascomycota</taxon>
        <taxon>Pezizomycotina</taxon>
        <taxon>Orbiliomycetes</taxon>
        <taxon>Orbiliales</taxon>
        <taxon>Orbiliaceae</taxon>
        <taxon>Orbilia</taxon>
    </lineage>
</organism>
<proteinExistence type="predicted"/>
<dbReference type="AlphaFoldDB" id="A0AAV9X356"/>
<accession>A0AAV9X356</accession>
<reference evidence="2 3" key="1">
    <citation type="submission" date="2019-10" db="EMBL/GenBank/DDBJ databases">
        <authorList>
            <person name="Palmer J.M."/>
        </authorList>
    </citation>
    <scope>NUCLEOTIDE SEQUENCE [LARGE SCALE GENOMIC DNA]</scope>
    <source>
        <strain evidence="2 3">TWF694</strain>
    </source>
</reference>
<dbReference type="Proteomes" id="UP001365542">
    <property type="component" value="Unassembled WGS sequence"/>
</dbReference>
<protein>
    <submittedName>
        <fullName evidence="2">Uncharacterized protein</fullName>
    </submittedName>
</protein>
<sequence length="301" mass="33940">MVDLPVQSFITEAEKLKWEKDVDYGVEAEGKLSEEDVAALGFDMNRLNPDIQDETEPEEAELSMDDITALGFDMGKLNCKAEGDLNELKSNTKGKDGDTQHEEVGPCISAPGPENGIEEPSQMTFSELYFLLVSTGHLLKDYLAAECEDINQEIQELELLIDDLDIAGAGSFADRHNEERQNLKTLLDNARNAKWDRDNLLARCRIDLERLRQPHLIDWNLAKVRRHVRSGNAHGVASEFLLISRVPRYFPLLNYDERTCFQEAWTAKACKQVFCSLTQNLKLCNITAVDPIHSTLTLSSL</sequence>
<evidence type="ECO:0000313" key="2">
    <source>
        <dbReference type="EMBL" id="KAK6533827.1"/>
    </source>
</evidence>
<gene>
    <name evidence="2" type="ORF">TWF694_002756</name>
</gene>
<keyword evidence="3" id="KW-1185">Reference proteome</keyword>
<evidence type="ECO:0000256" key="1">
    <source>
        <dbReference type="SAM" id="Coils"/>
    </source>
</evidence>
<comment type="caution">
    <text evidence="2">The sequence shown here is derived from an EMBL/GenBank/DDBJ whole genome shotgun (WGS) entry which is preliminary data.</text>
</comment>
<name>A0AAV9X356_9PEZI</name>
<dbReference type="EMBL" id="JAVHJO010000011">
    <property type="protein sequence ID" value="KAK6533827.1"/>
    <property type="molecule type" value="Genomic_DNA"/>
</dbReference>
<evidence type="ECO:0000313" key="3">
    <source>
        <dbReference type="Proteomes" id="UP001365542"/>
    </source>
</evidence>
<feature type="coiled-coil region" evidence="1">
    <location>
        <begin position="140"/>
        <end position="193"/>
    </location>
</feature>